<organism evidence="2 3">
    <name type="scientific">Macrosiphum euphorbiae</name>
    <name type="common">potato aphid</name>
    <dbReference type="NCBI Taxonomy" id="13131"/>
    <lineage>
        <taxon>Eukaryota</taxon>
        <taxon>Metazoa</taxon>
        <taxon>Ecdysozoa</taxon>
        <taxon>Arthropoda</taxon>
        <taxon>Hexapoda</taxon>
        <taxon>Insecta</taxon>
        <taxon>Pterygota</taxon>
        <taxon>Neoptera</taxon>
        <taxon>Paraneoptera</taxon>
        <taxon>Hemiptera</taxon>
        <taxon>Sternorrhyncha</taxon>
        <taxon>Aphidomorpha</taxon>
        <taxon>Aphidoidea</taxon>
        <taxon>Aphididae</taxon>
        <taxon>Macrosiphini</taxon>
        <taxon>Macrosiphum</taxon>
    </lineage>
</organism>
<accession>A0AAV0Y553</accession>
<reference evidence="2 3" key="1">
    <citation type="submission" date="2023-01" db="EMBL/GenBank/DDBJ databases">
        <authorList>
            <person name="Whitehead M."/>
        </authorList>
    </citation>
    <scope>NUCLEOTIDE SEQUENCE [LARGE SCALE GENOMIC DNA]</scope>
</reference>
<dbReference type="AlphaFoldDB" id="A0AAV0Y553"/>
<keyword evidence="3" id="KW-1185">Reference proteome</keyword>
<dbReference type="PANTHER" id="PTHR37162:SF1">
    <property type="entry name" value="BED-TYPE DOMAIN-CONTAINING PROTEIN"/>
    <property type="match status" value="1"/>
</dbReference>
<name>A0AAV0Y553_9HEMI</name>
<gene>
    <name evidence="2" type="ORF">MEUPH1_LOCUS28158</name>
</gene>
<sequence>MSDSEMIDCEKLKNKKCKRMCSYRQEWEQSYPFLKRVDTNVHKAFCNVCMKSFMISHGGLNDVKRHISVPEHLRGERARKNTQTLQQFLKRDVLTTVEEKVIAAELTNVYHSLNHNMSYNSIDCDSKLSPVIFNDSQIASKISLGRTKASCLIYNVLAPASIEEIVEKLRLGVFYSISTDASNHGHIKLFPIIVRFYSPDNGISTCLLDFYEDPDEKAIDIYSNIKNRIKALGLDFTNVSAYSADNANVNFGKNNSVYKLLFQDNANILPAGCSAHMVHNVIRHAMEKCEFDVENLVLKVYGHLSYHAQRVQTLKEHFADAGIEYQNIIRHVKTRWLSLHPAIGKILPGFPALKSYFMSLGDNCPVALGKYFNENHAKKTECFLGFLDNTLKIFQNVIMFLEKDNALSCETFNISTDLRLKIEQRINDKFFGFICTNSLTSFSIDEQESIKIVLVTWYKNALKYLDDHFNFSEDNNLATMRMFALENTFIYKDLSMCCEKLSLTKLIDMDELYNEFCSIKETLDKIIEERKQTHSSNEKKTIYETWHELFRHLNIPNLLKIFQFIVSIPCSNAAAERAFSLCGNAWTDSRNRLSVEHVKAELQVKINFQYNCKDFYDYVIKNKKLLKCDKSQEKVLFQK</sequence>
<comment type="caution">
    <text evidence="2">The sequence shown here is derived from an EMBL/GenBank/DDBJ whole genome shotgun (WGS) entry which is preliminary data.</text>
</comment>
<proteinExistence type="predicted"/>
<evidence type="ECO:0000313" key="3">
    <source>
        <dbReference type="Proteomes" id="UP001160148"/>
    </source>
</evidence>
<dbReference type="Pfam" id="PF05699">
    <property type="entry name" value="Dimer_Tnp_hAT"/>
    <property type="match status" value="1"/>
</dbReference>
<dbReference type="GO" id="GO:0046983">
    <property type="term" value="F:protein dimerization activity"/>
    <property type="evidence" value="ECO:0007669"/>
    <property type="project" value="InterPro"/>
</dbReference>
<evidence type="ECO:0000313" key="2">
    <source>
        <dbReference type="EMBL" id="CAI6374541.1"/>
    </source>
</evidence>
<dbReference type="EMBL" id="CARXXK010001223">
    <property type="protein sequence ID" value="CAI6374541.1"/>
    <property type="molecule type" value="Genomic_DNA"/>
</dbReference>
<evidence type="ECO:0000259" key="1">
    <source>
        <dbReference type="Pfam" id="PF05699"/>
    </source>
</evidence>
<dbReference type="PANTHER" id="PTHR37162">
    <property type="entry name" value="HAT FAMILY DIMERISATION DOMAINCONTAINING PROTEIN-RELATED"/>
    <property type="match status" value="1"/>
</dbReference>
<protein>
    <recommendedName>
        <fullName evidence="1">HAT C-terminal dimerisation domain-containing protein</fullName>
    </recommendedName>
</protein>
<dbReference type="Proteomes" id="UP001160148">
    <property type="component" value="Unassembled WGS sequence"/>
</dbReference>
<dbReference type="InterPro" id="IPR012337">
    <property type="entry name" value="RNaseH-like_sf"/>
</dbReference>
<dbReference type="InterPro" id="IPR008906">
    <property type="entry name" value="HATC_C_dom"/>
</dbReference>
<dbReference type="SUPFAM" id="SSF53098">
    <property type="entry name" value="Ribonuclease H-like"/>
    <property type="match status" value="1"/>
</dbReference>
<feature type="domain" description="HAT C-terminal dimerisation" evidence="1">
    <location>
        <begin position="538"/>
        <end position="600"/>
    </location>
</feature>